<keyword evidence="2" id="KW-1185">Reference proteome</keyword>
<reference evidence="1" key="1">
    <citation type="submission" date="2021-03" db="EMBL/GenBank/DDBJ databases">
        <authorList>
            <person name="Wang G."/>
        </authorList>
    </citation>
    <scope>NUCLEOTIDE SEQUENCE</scope>
    <source>
        <strain evidence="1">KCTC 12899</strain>
    </source>
</reference>
<accession>A0A8J7QCW1</accession>
<protein>
    <submittedName>
        <fullName evidence="1">Uncharacterized protein</fullName>
    </submittedName>
</protein>
<evidence type="ECO:0000313" key="2">
    <source>
        <dbReference type="Proteomes" id="UP000664417"/>
    </source>
</evidence>
<dbReference type="RefSeq" id="WP_207863569.1">
    <property type="nucleotide sequence ID" value="NZ_JAFREP010000064.1"/>
</dbReference>
<name>A0A8J7QCW1_9BACT</name>
<sequence>MAKSKKRDRTPKQNKNVRAQIQLNDEQYVARLLVLLEAREAQYDNQNVYFDLGGGERQQIVKAEFDLVARREGIPVVVHPVKGKRTLAFVFPPRSRPKPRVIVRGPDGEIKFQSDSG</sequence>
<dbReference type="EMBL" id="JAFREP010000064">
    <property type="protein sequence ID" value="MBO1323416.1"/>
    <property type="molecule type" value="Genomic_DNA"/>
</dbReference>
<comment type="caution">
    <text evidence="1">The sequence shown here is derived from an EMBL/GenBank/DDBJ whole genome shotgun (WGS) entry which is preliminary data.</text>
</comment>
<dbReference type="Proteomes" id="UP000664417">
    <property type="component" value="Unassembled WGS sequence"/>
</dbReference>
<gene>
    <name evidence="1" type="ORF">J3U88_33425</name>
</gene>
<proteinExistence type="predicted"/>
<dbReference type="AlphaFoldDB" id="A0A8J7QCW1"/>
<organism evidence="1 2">
    <name type="scientific">Acanthopleuribacter pedis</name>
    <dbReference type="NCBI Taxonomy" id="442870"/>
    <lineage>
        <taxon>Bacteria</taxon>
        <taxon>Pseudomonadati</taxon>
        <taxon>Acidobacteriota</taxon>
        <taxon>Holophagae</taxon>
        <taxon>Acanthopleuribacterales</taxon>
        <taxon>Acanthopleuribacteraceae</taxon>
        <taxon>Acanthopleuribacter</taxon>
    </lineage>
</organism>
<evidence type="ECO:0000313" key="1">
    <source>
        <dbReference type="EMBL" id="MBO1323416.1"/>
    </source>
</evidence>